<evidence type="ECO:0000313" key="2">
    <source>
        <dbReference type="EMBL" id="PWW47717.1"/>
    </source>
</evidence>
<sequence length="39" mass="4243">MHAWYAPLKIFALVVVLLMAVAMVYAGTMAITYWAGIGV</sequence>
<dbReference type="Proteomes" id="UP000246483">
    <property type="component" value="Unassembled WGS sequence"/>
</dbReference>
<keyword evidence="1" id="KW-1133">Transmembrane helix</keyword>
<protein>
    <submittedName>
        <fullName evidence="2">Uncharacterized protein</fullName>
    </submittedName>
</protein>
<gene>
    <name evidence="2" type="ORF">DFR36_10290</name>
</gene>
<evidence type="ECO:0000256" key="1">
    <source>
        <dbReference type="SAM" id="Phobius"/>
    </source>
</evidence>
<keyword evidence="1" id="KW-0472">Membrane</keyword>
<feature type="transmembrane region" description="Helical" evidence="1">
    <location>
        <begin position="12"/>
        <end position="35"/>
    </location>
</feature>
<reference evidence="2 3" key="1">
    <citation type="submission" date="2018-05" db="EMBL/GenBank/DDBJ databases">
        <title>Genomic Encyclopedia of Type Strains, Phase IV (KMG-IV): sequencing the most valuable type-strain genomes for metagenomic binning, comparative biology and taxonomic classification.</title>
        <authorList>
            <person name="Goeker M."/>
        </authorList>
    </citation>
    <scope>NUCLEOTIDE SEQUENCE [LARGE SCALE GENOMIC DNA]</scope>
    <source>
        <strain evidence="2 3">DSM 26006</strain>
    </source>
</reference>
<proteinExistence type="predicted"/>
<organism evidence="2 3">
    <name type="scientific">Melaminivora alkalimesophila</name>
    <dbReference type="NCBI Taxonomy" id="1165852"/>
    <lineage>
        <taxon>Bacteria</taxon>
        <taxon>Pseudomonadati</taxon>
        <taxon>Pseudomonadota</taxon>
        <taxon>Betaproteobacteria</taxon>
        <taxon>Burkholderiales</taxon>
        <taxon>Comamonadaceae</taxon>
        <taxon>Melaminivora</taxon>
    </lineage>
</organism>
<comment type="caution">
    <text evidence="2">The sequence shown here is derived from an EMBL/GenBank/DDBJ whole genome shotgun (WGS) entry which is preliminary data.</text>
</comment>
<dbReference type="EMBL" id="QGUB01000002">
    <property type="protein sequence ID" value="PWW47717.1"/>
    <property type="molecule type" value="Genomic_DNA"/>
</dbReference>
<evidence type="ECO:0000313" key="3">
    <source>
        <dbReference type="Proteomes" id="UP000246483"/>
    </source>
</evidence>
<accession>A0A317RF54</accession>
<name>A0A317RF54_9BURK</name>
<keyword evidence="3" id="KW-1185">Reference proteome</keyword>
<keyword evidence="1" id="KW-0812">Transmembrane</keyword>
<dbReference type="AlphaFoldDB" id="A0A317RF54"/>